<dbReference type="RefSeq" id="XP_067818618.1">
    <property type="nucleotide sequence ID" value="XM_067967794.1"/>
</dbReference>
<sequence>MNSAIIVAAVLATGANAATTDSCVLMDFTTMKLEFTALNAMLESLSPSNFFDFKMGKENDSLILHNIPTKPFIDSSKGFEFRYDTTIDSIQANGLQAFVARKILALKPNTVALEIASSTTLKVKASTTTHFQSPNVTSIDTVQFSVEKPTFVAEIDIDMFACAPEVSAVDCSNLTVEEIQTKLDKATTVQHFASLMKAILMRFQSAKVKDLTFDFESVSDYSEASESSNARVNAAVEGVSKLSANEINEDEEASSNFVAMLRFYSPTVFNAMIAKTFEPMFGATCLLET</sequence>
<dbReference type="GeneID" id="94353465"/>
<proteinExistence type="predicted"/>
<keyword evidence="1" id="KW-0732">Signal</keyword>
<gene>
    <name evidence="2" type="ORF">CCR75_009755</name>
</gene>
<dbReference type="KEGG" id="blac:94353465"/>
<accession>A0A976IEV2</accession>
<dbReference type="Proteomes" id="UP000294530">
    <property type="component" value="Unassembled WGS sequence"/>
</dbReference>
<protein>
    <submittedName>
        <fullName evidence="2">Uncharacterized protein</fullName>
    </submittedName>
</protein>
<evidence type="ECO:0000256" key="1">
    <source>
        <dbReference type="SAM" id="SignalP"/>
    </source>
</evidence>
<comment type="caution">
    <text evidence="2">The sequence shown here is derived from an EMBL/GenBank/DDBJ whole genome shotgun (WGS) entry which is preliminary data.</text>
</comment>
<evidence type="ECO:0000313" key="3">
    <source>
        <dbReference type="Proteomes" id="UP000294530"/>
    </source>
</evidence>
<dbReference type="OrthoDB" id="127024at2759"/>
<reference evidence="2 3" key="1">
    <citation type="journal article" date="2021" name="Genome Biol.">
        <title>AFLAP: assembly-free linkage analysis pipeline using k-mers from genome sequencing data.</title>
        <authorList>
            <person name="Fletcher K."/>
            <person name="Zhang L."/>
            <person name="Gil J."/>
            <person name="Han R."/>
            <person name="Cavanaugh K."/>
            <person name="Michelmore R."/>
        </authorList>
    </citation>
    <scope>NUCLEOTIDE SEQUENCE [LARGE SCALE GENOMIC DNA]</scope>
    <source>
        <strain evidence="2 3">SF5</strain>
    </source>
</reference>
<dbReference type="AlphaFoldDB" id="A0A976IEV2"/>
<dbReference type="EMBL" id="SHOA02000084">
    <property type="protein sequence ID" value="TDH69119.1"/>
    <property type="molecule type" value="Genomic_DNA"/>
</dbReference>
<name>A0A976IEV2_BRELC</name>
<feature type="chain" id="PRO_5036734052" evidence="1">
    <location>
        <begin position="18"/>
        <end position="289"/>
    </location>
</feature>
<keyword evidence="3" id="KW-1185">Reference proteome</keyword>
<feature type="signal peptide" evidence="1">
    <location>
        <begin position="1"/>
        <end position="17"/>
    </location>
</feature>
<evidence type="ECO:0000313" key="2">
    <source>
        <dbReference type="EMBL" id="TDH69119.1"/>
    </source>
</evidence>
<organism evidence="2 3">
    <name type="scientific">Bremia lactucae</name>
    <name type="common">Lettuce downy mildew</name>
    <dbReference type="NCBI Taxonomy" id="4779"/>
    <lineage>
        <taxon>Eukaryota</taxon>
        <taxon>Sar</taxon>
        <taxon>Stramenopiles</taxon>
        <taxon>Oomycota</taxon>
        <taxon>Peronosporomycetes</taxon>
        <taxon>Peronosporales</taxon>
        <taxon>Peronosporaceae</taxon>
        <taxon>Bremia</taxon>
    </lineage>
</organism>